<comment type="caution">
    <text evidence="2">The sequence shown here is derived from an EMBL/GenBank/DDBJ whole genome shotgun (WGS) entry which is preliminary data.</text>
</comment>
<dbReference type="AlphaFoldDB" id="A0A086MTP0"/>
<evidence type="ECO:0000313" key="3">
    <source>
        <dbReference type="Proteomes" id="UP000029095"/>
    </source>
</evidence>
<evidence type="ECO:0000259" key="1">
    <source>
        <dbReference type="Pfam" id="PF01636"/>
    </source>
</evidence>
<dbReference type="PANTHER" id="PTHR21310:SF40">
    <property type="entry name" value="AMINOGLYCOSIDE PHOSPHOTRANSFERASE DOMAIN-CONTAINING PROTEIN-RELATED"/>
    <property type="match status" value="1"/>
</dbReference>
<dbReference type="Proteomes" id="UP000029095">
    <property type="component" value="Unassembled WGS sequence"/>
</dbReference>
<dbReference type="GO" id="GO:0016740">
    <property type="term" value="F:transferase activity"/>
    <property type="evidence" value="ECO:0007669"/>
    <property type="project" value="UniProtKB-KW"/>
</dbReference>
<organism evidence="2 3">
    <name type="scientific">Streptomyces mutabilis</name>
    <dbReference type="NCBI Taxonomy" id="67332"/>
    <lineage>
        <taxon>Bacteria</taxon>
        <taxon>Bacillati</taxon>
        <taxon>Actinomycetota</taxon>
        <taxon>Actinomycetes</taxon>
        <taxon>Kitasatosporales</taxon>
        <taxon>Streptomycetaceae</taxon>
        <taxon>Streptomyces</taxon>
    </lineage>
</organism>
<dbReference type="HOGENOM" id="CLU_056518_0_0_11"/>
<protein>
    <submittedName>
        <fullName evidence="2">Aminoglycoside phosphotransferase</fullName>
    </submittedName>
</protein>
<name>A0A086MTP0_9ACTN</name>
<dbReference type="InterPro" id="IPR051678">
    <property type="entry name" value="AGP_Transferase"/>
</dbReference>
<sequence length="300" mass="33438">MTTTERTEFDADAAEAILRRACAVADLEPDGIEILRLGDHAVFRVDGGRIISRVGRGADRLASVRREVAVARWLADQEYPAARLVTGAEQPIVIEDHPATFWEGLADGDTYASTAEMGVLLRRLHELEPPPFSLPRLQPFDKVASRLERAAIPESSRVFLRSMARDLETEYGRLEFSLPSGHLHGDFNVGNVLHDAAGCPRVIDLDGFATGPREWDLMQTAMYYDSFGWHTEAEYADFVTGYGFDVREWAGYAVLRSVRELLMVTWLSQNAGANPRAADEVEKRVATLRSGGSRRDWAPF</sequence>
<dbReference type="STRING" id="1915400.FM21_29310"/>
<accession>A0A086MTP0</accession>
<keyword evidence="2" id="KW-0808">Transferase</keyword>
<dbReference type="Gene3D" id="3.90.1200.10">
    <property type="match status" value="1"/>
</dbReference>
<reference evidence="2 3" key="1">
    <citation type="submission" date="2014-05" db="EMBL/GenBank/DDBJ databases">
        <title>Complete genome sequence of the Streptomyces mutabilis TRM45540.</title>
        <authorList>
            <person name="Luo X."/>
            <person name="Zhang L."/>
        </authorList>
    </citation>
    <scope>NUCLEOTIDE SEQUENCE [LARGE SCALE GENOMIC DNA]</scope>
    <source>
        <strain evidence="2 3">TRM45540</strain>
    </source>
</reference>
<keyword evidence="3" id="KW-1185">Reference proteome</keyword>
<dbReference type="Pfam" id="PF01636">
    <property type="entry name" value="APH"/>
    <property type="match status" value="1"/>
</dbReference>
<dbReference type="PANTHER" id="PTHR21310">
    <property type="entry name" value="AMINOGLYCOSIDE PHOSPHOTRANSFERASE-RELATED-RELATED"/>
    <property type="match status" value="1"/>
</dbReference>
<dbReference type="InterPro" id="IPR002575">
    <property type="entry name" value="Aminoglycoside_PTrfase"/>
</dbReference>
<dbReference type="InterPro" id="IPR011009">
    <property type="entry name" value="Kinase-like_dom_sf"/>
</dbReference>
<gene>
    <name evidence="2" type="ORF">FM21_29310</name>
</gene>
<dbReference type="EMBL" id="JNFQ01000003">
    <property type="protein sequence ID" value="KFG72258.1"/>
    <property type="molecule type" value="Genomic_DNA"/>
</dbReference>
<dbReference type="SUPFAM" id="SSF56112">
    <property type="entry name" value="Protein kinase-like (PK-like)"/>
    <property type="match status" value="1"/>
</dbReference>
<feature type="domain" description="Aminoglycoside phosphotransferase" evidence="1">
    <location>
        <begin position="42"/>
        <end position="251"/>
    </location>
</feature>
<dbReference type="RefSeq" id="WP_043382273.1">
    <property type="nucleotide sequence ID" value="NZ_KN039947.1"/>
</dbReference>
<proteinExistence type="predicted"/>
<evidence type="ECO:0000313" key="2">
    <source>
        <dbReference type="EMBL" id="KFG72258.1"/>
    </source>
</evidence>